<organism evidence="2 3">
    <name type="scientific">Candidatus Woykebacteria bacterium GWA1_44_8</name>
    <dbReference type="NCBI Taxonomy" id="1802591"/>
    <lineage>
        <taxon>Bacteria</taxon>
        <taxon>Candidatus Woykeibacteriota</taxon>
    </lineage>
</organism>
<feature type="transmembrane region" description="Helical" evidence="1">
    <location>
        <begin position="106"/>
        <end position="125"/>
    </location>
</feature>
<dbReference type="AlphaFoldDB" id="A0A1G1W245"/>
<evidence type="ECO:0008006" key="4">
    <source>
        <dbReference type="Google" id="ProtNLM"/>
    </source>
</evidence>
<dbReference type="Proteomes" id="UP000176299">
    <property type="component" value="Unassembled WGS sequence"/>
</dbReference>
<keyword evidence="1" id="KW-0812">Transmembrane</keyword>
<evidence type="ECO:0000313" key="3">
    <source>
        <dbReference type="Proteomes" id="UP000176299"/>
    </source>
</evidence>
<evidence type="ECO:0000256" key="1">
    <source>
        <dbReference type="SAM" id="Phobius"/>
    </source>
</evidence>
<name>A0A1G1W245_9BACT</name>
<reference evidence="2 3" key="1">
    <citation type="journal article" date="2016" name="Nat. Commun.">
        <title>Thousands of microbial genomes shed light on interconnected biogeochemical processes in an aquifer system.</title>
        <authorList>
            <person name="Anantharaman K."/>
            <person name="Brown C.T."/>
            <person name="Hug L.A."/>
            <person name="Sharon I."/>
            <person name="Castelle C.J."/>
            <person name="Probst A.J."/>
            <person name="Thomas B.C."/>
            <person name="Singh A."/>
            <person name="Wilkins M.J."/>
            <person name="Karaoz U."/>
            <person name="Brodie E.L."/>
            <person name="Williams K.H."/>
            <person name="Hubbard S.S."/>
            <person name="Banfield J.F."/>
        </authorList>
    </citation>
    <scope>NUCLEOTIDE SEQUENCE [LARGE SCALE GENOMIC DNA]</scope>
</reference>
<keyword evidence="1" id="KW-1133">Transmembrane helix</keyword>
<proteinExistence type="predicted"/>
<evidence type="ECO:0000313" key="2">
    <source>
        <dbReference type="EMBL" id="OGY21711.1"/>
    </source>
</evidence>
<keyword evidence="1" id="KW-0472">Membrane</keyword>
<gene>
    <name evidence="2" type="ORF">A2113_04110</name>
</gene>
<protein>
    <recommendedName>
        <fullName evidence="4">DUF1761 domain-containing protein</fullName>
    </recommendedName>
</protein>
<comment type="caution">
    <text evidence="2">The sequence shown here is derived from an EMBL/GenBank/DDBJ whole genome shotgun (WGS) entry which is preliminary data.</text>
</comment>
<accession>A0A1G1W245</accession>
<feature type="transmembrane region" description="Helical" evidence="1">
    <location>
        <begin position="40"/>
        <end position="61"/>
    </location>
</feature>
<dbReference type="EMBL" id="MHCN01000011">
    <property type="protein sequence ID" value="OGY21711.1"/>
    <property type="molecule type" value="Genomic_DNA"/>
</dbReference>
<sequence>MDPRVVRAGVGSSVVALLVGAALGTYGGWTPVFDLAGSQFGFWVVAVVLGSVLAYIYAYWFNAFLPGTPIIRGAIYGILVWILMLILGGVSSFFKEATYPDPAGPTVFLTLVLHVVWGSILGILYEVR</sequence>
<feature type="transmembrane region" description="Helical" evidence="1">
    <location>
        <begin position="73"/>
        <end position="94"/>
    </location>
</feature>